<comment type="caution">
    <text evidence="12">The sequence shown here is derived from an EMBL/GenBank/DDBJ whole genome shotgun (WGS) entry which is preliminary data.</text>
</comment>
<sequence>MVKSVILARERKRRARNRKILFLAIFALLWGVAVYFIFPGYDDAQQPPATEYLETKPSDPSAQQPVTTPSQSVENPATAPAEQPSVPPGTGTETAASSVDKEKPSPEEDPNATSYYDDLDTQDDEVEPGSVEQEQAADGEQDTEFLPEEAQTALDILLDVADQAWRINNQFSETVVAGQQLKDILEQSGLQPAVSVALIQSFPELKTLKAGQQFYWILNKDDQLEYMNWLVSDKEERIYERQADGSYKQQVLKKQSVWKTEVIKGQIQGSFSNSMSRHGLSARQINQLATALQWQVSMNKLRKGDKFAILMQREYLGDKLTGQAKVDAIHILHGGKSYYAIQAANGAYFNVNGETLGRGFARYPLTRQPKISSHFNPARRHPVTGRVSPHKGVDFSLRVGTPIIAPSDGEVVKVAYQANGAGRYIVLKHGRNYKTVYMHLSRALVKPGQQIKRGERIALSGNTGRSTGPHLHYEFHINDRPVNPMTVKLPGNNTGLPAKERKAFLTKSKEVVRKLKL</sequence>
<keyword evidence="7" id="KW-0482">Metalloprotease</keyword>
<evidence type="ECO:0000256" key="3">
    <source>
        <dbReference type="ARBA" id="ARBA00022670"/>
    </source>
</evidence>
<keyword evidence="4" id="KW-0479">Metal-binding</keyword>
<keyword evidence="9" id="KW-1133">Transmembrane helix</keyword>
<dbReference type="EMBL" id="VDGV01000114">
    <property type="protein sequence ID" value="TNG88645.1"/>
    <property type="molecule type" value="Genomic_DNA"/>
</dbReference>
<evidence type="ECO:0000256" key="9">
    <source>
        <dbReference type="SAM" id="Phobius"/>
    </source>
</evidence>
<comment type="subcellular location">
    <subcellularLocation>
        <location evidence="2">Cell envelope</location>
    </subcellularLocation>
</comment>
<feature type="compositionally biased region" description="Acidic residues" evidence="8">
    <location>
        <begin position="117"/>
        <end position="127"/>
    </location>
</feature>
<dbReference type="Gene3D" id="2.70.70.10">
    <property type="entry name" value="Glucose Permease (Domain IIA)"/>
    <property type="match status" value="1"/>
</dbReference>
<evidence type="ECO:0000256" key="6">
    <source>
        <dbReference type="ARBA" id="ARBA00022833"/>
    </source>
</evidence>
<dbReference type="Pfam" id="PF01551">
    <property type="entry name" value="Peptidase_M23"/>
    <property type="match status" value="1"/>
</dbReference>
<dbReference type="InterPro" id="IPR016047">
    <property type="entry name" value="M23ase_b-sheet_dom"/>
</dbReference>
<reference evidence="12 13" key="1">
    <citation type="submission" date="2019-05" db="EMBL/GenBank/DDBJ databases">
        <title>Pasteurellaceae isolates from reptiles.</title>
        <authorList>
            <person name="Bojesen A.M."/>
            <person name="Lund E."/>
        </authorList>
    </citation>
    <scope>NUCLEOTIDE SEQUENCE [LARGE SCALE GENOMIC DNA]</scope>
    <source>
        <strain evidence="12 13">ELNT2x</strain>
    </source>
</reference>
<keyword evidence="13" id="KW-1185">Reference proteome</keyword>
<organism evidence="12 13">
    <name type="scientific">Testudinibacter aquarius</name>
    <dbReference type="NCBI Taxonomy" id="1524974"/>
    <lineage>
        <taxon>Bacteria</taxon>
        <taxon>Pseudomonadati</taxon>
        <taxon>Pseudomonadota</taxon>
        <taxon>Gammaproteobacteria</taxon>
        <taxon>Pasteurellales</taxon>
        <taxon>Pasteurellaceae</taxon>
        <taxon>Testudinibacter</taxon>
    </lineage>
</organism>
<feature type="transmembrane region" description="Helical" evidence="9">
    <location>
        <begin position="20"/>
        <end position="38"/>
    </location>
</feature>
<evidence type="ECO:0000256" key="4">
    <source>
        <dbReference type="ARBA" id="ARBA00022723"/>
    </source>
</evidence>
<dbReference type="Proteomes" id="UP000305526">
    <property type="component" value="Unassembled WGS sequence"/>
</dbReference>
<dbReference type="NCBIfam" id="NF008652">
    <property type="entry name" value="PRK11649.1"/>
    <property type="match status" value="1"/>
</dbReference>
<dbReference type="InterPro" id="IPR011055">
    <property type="entry name" value="Dup_hybrid_motif"/>
</dbReference>
<dbReference type="Pfam" id="PF19425">
    <property type="entry name" value="Csd3_N2"/>
    <property type="match status" value="1"/>
</dbReference>
<evidence type="ECO:0000256" key="2">
    <source>
        <dbReference type="ARBA" id="ARBA00004196"/>
    </source>
</evidence>
<feature type="compositionally biased region" description="Polar residues" evidence="8">
    <location>
        <begin position="58"/>
        <end position="75"/>
    </location>
</feature>
<dbReference type="SUPFAM" id="SSF51261">
    <property type="entry name" value="Duplicated hybrid motif"/>
    <property type="match status" value="1"/>
</dbReference>
<dbReference type="InterPro" id="IPR045834">
    <property type="entry name" value="Csd3_N2"/>
</dbReference>
<accession>A0ABY2XU92</accession>
<keyword evidence="6" id="KW-0862">Zinc</keyword>
<keyword evidence="5 12" id="KW-0378">Hydrolase</keyword>
<evidence type="ECO:0000256" key="8">
    <source>
        <dbReference type="SAM" id="MobiDB-lite"/>
    </source>
</evidence>
<evidence type="ECO:0000313" key="12">
    <source>
        <dbReference type="EMBL" id="TNG88645.1"/>
    </source>
</evidence>
<gene>
    <name evidence="12" type="primary">mepM</name>
    <name evidence="12" type="ORF">FHQ21_11085</name>
</gene>
<keyword evidence="9" id="KW-0812">Transmembrane</keyword>
<evidence type="ECO:0000259" key="11">
    <source>
        <dbReference type="Pfam" id="PF19425"/>
    </source>
</evidence>
<evidence type="ECO:0000256" key="1">
    <source>
        <dbReference type="ARBA" id="ARBA00001947"/>
    </source>
</evidence>
<protein>
    <submittedName>
        <fullName evidence="12">Murein DD-endopeptidase MepM</fullName>
        <ecNumber evidence="12">3.4.24.-</ecNumber>
    </submittedName>
</protein>
<keyword evidence="3" id="KW-0645">Protease</keyword>
<dbReference type="EC" id="3.4.24.-" evidence="12"/>
<dbReference type="InterPro" id="IPR050570">
    <property type="entry name" value="Cell_wall_metabolism_enzyme"/>
</dbReference>
<feature type="domain" description="M23ase beta-sheet core" evidence="10">
    <location>
        <begin position="389"/>
        <end position="484"/>
    </location>
</feature>
<evidence type="ECO:0000313" key="13">
    <source>
        <dbReference type="Proteomes" id="UP000305526"/>
    </source>
</evidence>
<name>A0ABY2XU92_9PAST</name>
<proteinExistence type="predicted"/>
<dbReference type="CDD" id="cd12797">
    <property type="entry name" value="M23_peptidase"/>
    <property type="match status" value="1"/>
</dbReference>
<feature type="domain" description="Csd3-like second N-terminal" evidence="11">
    <location>
        <begin position="256"/>
        <end position="377"/>
    </location>
</feature>
<comment type="cofactor">
    <cofactor evidence="1">
        <name>Zn(2+)</name>
        <dbReference type="ChEBI" id="CHEBI:29105"/>
    </cofactor>
</comment>
<evidence type="ECO:0000256" key="5">
    <source>
        <dbReference type="ARBA" id="ARBA00022801"/>
    </source>
</evidence>
<evidence type="ECO:0000256" key="7">
    <source>
        <dbReference type="ARBA" id="ARBA00023049"/>
    </source>
</evidence>
<feature type="region of interest" description="Disordered" evidence="8">
    <location>
        <begin position="48"/>
        <end position="142"/>
    </location>
</feature>
<keyword evidence="9" id="KW-0472">Membrane</keyword>
<dbReference type="PANTHER" id="PTHR21666:SF292">
    <property type="entry name" value="MUREIN DD-ENDOPEPTIDASE MEPM"/>
    <property type="match status" value="1"/>
</dbReference>
<evidence type="ECO:0000259" key="10">
    <source>
        <dbReference type="Pfam" id="PF01551"/>
    </source>
</evidence>
<dbReference type="Gene3D" id="3.10.450.350">
    <property type="match status" value="1"/>
</dbReference>
<dbReference type="GO" id="GO:0016787">
    <property type="term" value="F:hydrolase activity"/>
    <property type="evidence" value="ECO:0007669"/>
    <property type="project" value="UniProtKB-KW"/>
</dbReference>
<dbReference type="PANTHER" id="PTHR21666">
    <property type="entry name" value="PEPTIDASE-RELATED"/>
    <property type="match status" value="1"/>
</dbReference>